<comment type="caution">
    <text evidence="1">The sequence shown here is derived from an EMBL/GenBank/DDBJ whole genome shotgun (WGS) entry which is preliminary data.</text>
</comment>
<sequence>MIIGVSVADATGCVPITHVTNDVQFYHIMGGVSVPRALCGTRVDKVACGIPIHTLRVAFSDSYDGRVTSFLLGDRRSDITRDR</sequence>
<evidence type="ECO:0000313" key="2">
    <source>
        <dbReference type="Proteomes" id="UP000828390"/>
    </source>
</evidence>
<protein>
    <submittedName>
        <fullName evidence="1">Uncharacterized protein</fullName>
    </submittedName>
</protein>
<gene>
    <name evidence="1" type="ORF">DPMN_052124</name>
</gene>
<organism evidence="1 2">
    <name type="scientific">Dreissena polymorpha</name>
    <name type="common">Zebra mussel</name>
    <name type="synonym">Mytilus polymorpha</name>
    <dbReference type="NCBI Taxonomy" id="45954"/>
    <lineage>
        <taxon>Eukaryota</taxon>
        <taxon>Metazoa</taxon>
        <taxon>Spiralia</taxon>
        <taxon>Lophotrochozoa</taxon>
        <taxon>Mollusca</taxon>
        <taxon>Bivalvia</taxon>
        <taxon>Autobranchia</taxon>
        <taxon>Heteroconchia</taxon>
        <taxon>Euheterodonta</taxon>
        <taxon>Imparidentia</taxon>
        <taxon>Neoheterodontei</taxon>
        <taxon>Myida</taxon>
        <taxon>Dreissenoidea</taxon>
        <taxon>Dreissenidae</taxon>
        <taxon>Dreissena</taxon>
    </lineage>
</organism>
<evidence type="ECO:0000313" key="1">
    <source>
        <dbReference type="EMBL" id="KAH3726266.1"/>
    </source>
</evidence>
<dbReference type="Proteomes" id="UP000828390">
    <property type="component" value="Unassembled WGS sequence"/>
</dbReference>
<dbReference type="AlphaFoldDB" id="A0A9D4HPJ4"/>
<dbReference type="EMBL" id="JAIWYP010000012">
    <property type="protein sequence ID" value="KAH3726266.1"/>
    <property type="molecule type" value="Genomic_DNA"/>
</dbReference>
<keyword evidence="2" id="KW-1185">Reference proteome</keyword>
<reference evidence="1" key="2">
    <citation type="submission" date="2020-11" db="EMBL/GenBank/DDBJ databases">
        <authorList>
            <person name="McCartney M.A."/>
            <person name="Auch B."/>
            <person name="Kono T."/>
            <person name="Mallez S."/>
            <person name="Becker A."/>
            <person name="Gohl D.M."/>
            <person name="Silverstein K.A.T."/>
            <person name="Koren S."/>
            <person name="Bechman K.B."/>
            <person name="Herman A."/>
            <person name="Abrahante J.E."/>
            <person name="Garbe J."/>
        </authorList>
    </citation>
    <scope>NUCLEOTIDE SEQUENCE</scope>
    <source>
        <strain evidence="1">Duluth1</strain>
        <tissue evidence="1">Whole animal</tissue>
    </source>
</reference>
<proteinExistence type="predicted"/>
<reference evidence="1" key="1">
    <citation type="journal article" date="2019" name="bioRxiv">
        <title>The Genome of the Zebra Mussel, Dreissena polymorpha: A Resource for Invasive Species Research.</title>
        <authorList>
            <person name="McCartney M.A."/>
            <person name="Auch B."/>
            <person name="Kono T."/>
            <person name="Mallez S."/>
            <person name="Zhang Y."/>
            <person name="Obille A."/>
            <person name="Becker A."/>
            <person name="Abrahante J.E."/>
            <person name="Garbe J."/>
            <person name="Badalamenti J.P."/>
            <person name="Herman A."/>
            <person name="Mangelson H."/>
            <person name="Liachko I."/>
            <person name="Sullivan S."/>
            <person name="Sone E.D."/>
            <person name="Koren S."/>
            <person name="Silverstein K.A.T."/>
            <person name="Beckman K.B."/>
            <person name="Gohl D.M."/>
        </authorList>
    </citation>
    <scope>NUCLEOTIDE SEQUENCE</scope>
    <source>
        <strain evidence="1">Duluth1</strain>
        <tissue evidence="1">Whole animal</tissue>
    </source>
</reference>
<name>A0A9D4HPJ4_DREPO</name>
<accession>A0A9D4HPJ4</accession>